<dbReference type="PANTHER" id="PTHR12828">
    <property type="entry name" value="PROTEASOME MATURATION PROTEIN UMP1"/>
    <property type="match status" value="1"/>
</dbReference>
<name>A0A9W8AXP9_9FUNG</name>
<protein>
    <recommendedName>
        <fullName evidence="5">Proteasome maturation protein</fullName>
    </recommendedName>
</protein>
<keyword evidence="1" id="KW-0143">Chaperone</keyword>
<gene>
    <name evidence="3" type="ORF">IWQ62_001498</name>
</gene>
<dbReference type="GO" id="GO:0005737">
    <property type="term" value="C:cytoplasm"/>
    <property type="evidence" value="ECO:0007669"/>
    <property type="project" value="TreeGrafter"/>
</dbReference>
<proteinExistence type="inferred from homology"/>
<evidence type="ECO:0000313" key="4">
    <source>
        <dbReference type="Proteomes" id="UP001150925"/>
    </source>
</evidence>
<dbReference type="GO" id="GO:0043248">
    <property type="term" value="P:proteasome assembly"/>
    <property type="evidence" value="ECO:0007669"/>
    <property type="project" value="InterPro"/>
</dbReference>
<accession>A0A9W8AXP9</accession>
<reference evidence="3" key="1">
    <citation type="submission" date="2022-07" db="EMBL/GenBank/DDBJ databases">
        <title>Phylogenomic reconstructions and comparative analyses of Kickxellomycotina fungi.</title>
        <authorList>
            <person name="Reynolds N.K."/>
            <person name="Stajich J.E."/>
            <person name="Barry K."/>
            <person name="Grigoriev I.V."/>
            <person name="Crous P."/>
            <person name="Smith M.E."/>
        </authorList>
    </citation>
    <scope>NUCLEOTIDE SEQUENCE</scope>
    <source>
        <strain evidence="3">RSA 1196</strain>
    </source>
</reference>
<evidence type="ECO:0000313" key="3">
    <source>
        <dbReference type="EMBL" id="KAJ1968015.1"/>
    </source>
</evidence>
<dbReference type="EMBL" id="JANBPY010000244">
    <property type="protein sequence ID" value="KAJ1968015.1"/>
    <property type="molecule type" value="Genomic_DNA"/>
</dbReference>
<sequence length="166" mass="18668">MLNPAFDQPPSPPPYLHLVMTQSAPNSFNLRPNASQTQATVADTATEYGVHDTFRHGPRVLHPELVQAHPLEQTLKLQSATENQLKMNVHRRLYGIHAPLRLTMERQIVSRIARFQNPASLKHSNLALDILMGKDETLDVEDFLGDTEIRKETPDVHSVLAKQLAL</sequence>
<dbReference type="Pfam" id="PF05348">
    <property type="entry name" value="UMP1"/>
    <property type="match status" value="1"/>
</dbReference>
<organism evidence="3 4">
    <name type="scientific">Dispira parvispora</name>
    <dbReference type="NCBI Taxonomy" id="1520584"/>
    <lineage>
        <taxon>Eukaryota</taxon>
        <taxon>Fungi</taxon>
        <taxon>Fungi incertae sedis</taxon>
        <taxon>Zoopagomycota</taxon>
        <taxon>Kickxellomycotina</taxon>
        <taxon>Dimargaritomycetes</taxon>
        <taxon>Dimargaritales</taxon>
        <taxon>Dimargaritaceae</taxon>
        <taxon>Dispira</taxon>
    </lineage>
</organism>
<dbReference type="PANTHER" id="PTHR12828:SF3">
    <property type="entry name" value="PROTEASOME MATURATION PROTEIN"/>
    <property type="match status" value="1"/>
</dbReference>
<dbReference type="InterPro" id="IPR008012">
    <property type="entry name" value="Ump1"/>
</dbReference>
<evidence type="ECO:0000256" key="2">
    <source>
        <dbReference type="ARBA" id="ARBA00043974"/>
    </source>
</evidence>
<comment type="similarity">
    <text evidence="2">Belongs to the POMP/UMP1 family.</text>
</comment>
<evidence type="ECO:0000256" key="1">
    <source>
        <dbReference type="ARBA" id="ARBA00023186"/>
    </source>
</evidence>
<dbReference type="Proteomes" id="UP001150925">
    <property type="component" value="Unassembled WGS sequence"/>
</dbReference>
<dbReference type="AlphaFoldDB" id="A0A9W8AXP9"/>
<dbReference type="GO" id="GO:0005634">
    <property type="term" value="C:nucleus"/>
    <property type="evidence" value="ECO:0007669"/>
    <property type="project" value="TreeGrafter"/>
</dbReference>
<evidence type="ECO:0008006" key="5">
    <source>
        <dbReference type="Google" id="ProtNLM"/>
    </source>
</evidence>
<comment type="caution">
    <text evidence="3">The sequence shown here is derived from an EMBL/GenBank/DDBJ whole genome shotgun (WGS) entry which is preliminary data.</text>
</comment>
<dbReference type="OrthoDB" id="15001at2759"/>
<keyword evidence="4" id="KW-1185">Reference proteome</keyword>